<protein>
    <submittedName>
        <fullName evidence="2">Uncharacterized protein</fullName>
    </submittedName>
</protein>
<evidence type="ECO:0000256" key="1">
    <source>
        <dbReference type="SAM" id="MobiDB-lite"/>
    </source>
</evidence>
<sequence>MTNTSSGIGVIRARLMAAQVGTSRGNGHPAKRTSMAGTPASISASTTATTSPRTNRPSTVKTFVI</sequence>
<name>A0ABV3GJR0_MICGL</name>
<dbReference type="RefSeq" id="WP_358136505.1">
    <property type="nucleotide sequence ID" value="NZ_JBFALK010000014.1"/>
</dbReference>
<keyword evidence="3" id="KW-1185">Reference proteome</keyword>
<reference evidence="2 3" key="1">
    <citation type="submission" date="2024-06" db="EMBL/GenBank/DDBJ databases">
        <title>The Natural Products Discovery Center: Release of the First 8490 Sequenced Strains for Exploring Actinobacteria Biosynthetic Diversity.</title>
        <authorList>
            <person name="Kalkreuter E."/>
            <person name="Kautsar S.A."/>
            <person name="Yang D."/>
            <person name="Bader C.D."/>
            <person name="Teijaro C.N."/>
            <person name="Fluegel L."/>
            <person name="Davis C.M."/>
            <person name="Simpson J.R."/>
            <person name="Lauterbach L."/>
            <person name="Steele A.D."/>
            <person name="Gui C."/>
            <person name="Meng S."/>
            <person name="Li G."/>
            <person name="Viehrig K."/>
            <person name="Ye F."/>
            <person name="Su P."/>
            <person name="Kiefer A.F."/>
            <person name="Nichols A."/>
            <person name="Cepeda A.J."/>
            <person name="Yan W."/>
            <person name="Fan B."/>
            <person name="Jiang Y."/>
            <person name="Adhikari A."/>
            <person name="Zheng C.-J."/>
            <person name="Schuster L."/>
            <person name="Cowan T.M."/>
            <person name="Smanski M.J."/>
            <person name="Chevrette M.G."/>
            <person name="De Carvalho L.P.S."/>
            <person name="Shen B."/>
        </authorList>
    </citation>
    <scope>NUCLEOTIDE SEQUENCE [LARGE SCALE GENOMIC DNA]</scope>
    <source>
        <strain evidence="2 3">NPDC050100</strain>
    </source>
</reference>
<accession>A0ABV3GJR0</accession>
<organism evidence="2 3">
    <name type="scientific">Microtetraspora glauca</name>
    <dbReference type="NCBI Taxonomy" id="1996"/>
    <lineage>
        <taxon>Bacteria</taxon>
        <taxon>Bacillati</taxon>
        <taxon>Actinomycetota</taxon>
        <taxon>Actinomycetes</taxon>
        <taxon>Streptosporangiales</taxon>
        <taxon>Streptosporangiaceae</taxon>
        <taxon>Microtetraspora</taxon>
    </lineage>
</organism>
<comment type="caution">
    <text evidence="2">The sequence shown here is derived from an EMBL/GenBank/DDBJ whole genome shotgun (WGS) entry which is preliminary data.</text>
</comment>
<gene>
    <name evidence="2" type="ORF">AB0I59_24980</name>
</gene>
<feature type="compositionally biased region" description="Low complexity" evidence="1">
    <location>
        <begin position="38"/>
        <end position="59"/>
    </location>
</feature>
<proteinExistence type="predicted"/>
<dbReference type="EMBL" id="JBFALK010000014">
    <property type="protein sequence ID" value="MEV0971870.1"/>
    <property type="molecule type" value="Genomic_DNA"/>
</dbReference>
<evidence type="ECO:0000313" key="2">
    <source>
        <dbReference type="EMBL" id="MEV0971870.1"/>
    </source>
</evidence>
<evidence type="ECO:0000313" key="3">
    <source>
        <dbReference type="Proteomes" id="UP001551675"/>
    </source>
</evidence>
<dbReference type="Proteomes" id="UP001551675">
    <property type="component" value="Unassembled WGS sequence"/>
</dbReference>
<feature type="region of interest" description="Disordered" evidence="1">
    <location>
        <begin position="21"/>
        <end position="65"/>
    </location>
</feature>